<protein>
    <recommendedName>
        <fullName evidence="2">Myb/SANT-like domain-containing protein</fullName>
    </recommendedName>
</protein>
<dbReference type="PANTHER" id="PTHR46250">
    <property type="entry name" value="MYB/SANT-LIKE DNA-BINDING DOMAIN PROTEIN-RELATED"/>
    <property type="match status" value="1"/>
</dbReference>
<dbReference type="Pfam" id="PF12776">
    <property type="entry name" value="Myb_DNA-bind_3"/>
    <property type="match status" value="1"/>
</dbReference>
<feature type="domain" description="Myb/SANT-like" evidence="2">
    <location>
        <begin position="18"/>
        <end position="113"/>
    </location>
</feature>
<evidence type="ECO:0000313" key="3">
    <source>
        <dbReference type="EnsemblPlants" id="AUR62041902-RA:cds"/>
    </source>
</evidence>
<evidence type="ECO:0000313" key="4">
    <source>
        <dbReference type="Proteomes" id="UP000596660"/>
    </source>
</evidence>
<name>A0A803N7Z8_CHEQI</name>
<dbReference type="EnsemblPlants" id="AUR62041902-RA">
    <property type="protein sequence ID" value="AUR62041902-RA:cds"/>
    <property type="gene ID" value="AUR62041902"/>
</dbReference>
<organism evidence="3 4">
    <name type="scientific">Chenopodium quinoa</name>
    <name type="common">Quinoa</name>
    <dbReference type="NCBI Taxonomy" id="63459"/>
    <lineage>
        <taxon>Eukaryota</taxon>
        <taxon>Viridiplantae</taxon>
        <taxon>Streptophyta</taxon>
        <taxon>Embryophyta</taxon>
        <taxon>Tracheophyta</taxon>
        <taxon>Spermatophyta</taxon>
        <taxon>Magnoliopsida</taxon>
        <taxon>eudicotyledons</taxon>
        <taxon>Gunneridae</taxon>
        <taxon>Pentapetalae</taxon>
        <taxon>Caryophyllales</taxon>
        <taxon>Chenopodiaceae</taxon>
        <taxon>Chenopodioideae</taxon>
        <taxon>Atripliceae</taxon>
        <taxon>Chenopodium</taxon>
    </lineage>
</organism>
<feature type="coiled-coil region" evidence="1">
    <location>
        <begin position="209"/>
        <end position="236"/>
    </location>
</feature>
<dbReference type="Gramene" id="AUR62041902-RA">
    <property type="protein sequence ID" value="AUR62041902-RA:cds"/>
    <property type="gene ID" value="AUR62041902"/>
</dbReference>
<dbReference type="OMA" id="RFWTARE"/>
<evidence type="ECO:0000259" key="2">
    <source>
        <dbReference type="Pfam" id="PF12776"/>
    </source>
</evidence>
<dbReference type="Proteomes" id="UP000596660">
    <property type="component" value="Unplaced"/>
</dbReference>
<dbReference type="InterPro" id="IPR024752">
    <property type="entry name" value="Myb/SANT-like_dom"/>
</dbReference>
<evidence type="ECO:0000256" key="1">
    <source>
        <dbReference type="SAM" id="Coils"/>
    </source>
</evidence>
<reference evidence="3" key="2">
    <citation type="submission" date="2021-03" db="UniProtKB">
        <authorList>
            <consortium name="EnsemblPlants"/>
        </authorList>
    </citation>
    <scope>IDENTIFICATION</scope>
</reference>
<dbReference type="PANTHER" id="PTHR46250:SF15">
    <property type="entry name" value="OS01G0523800 PROTEIN"/>
    <property type="match status" value="1"/>
</dbReference>
<proteinExistence type="predicted"/>
<accession>A0A803N7Z8</accession>
<dbReference type="AlphaFoldDB" id="A0A803N7Z8"/>
<reference evidence="3" key="1">
    <citation type="journal article" date="2017" name="Nature">
        <title>The genome of Chenopodium quinoa.</title>
        <authorList>
            <person name="Jarvis D.E."/>
            <person name="Ho Y.S."/>
            <person name="Lightfoot D.J."/>
            <person name="Schmoeckel S.M."/>
            <person name="Li B."/>
            <person name="Borm T.J.A."/>
            <person name="Ohyanagi H."/>
            <person name="Mineta K."/>
            <person name="Michell C.T."/>
            <person name="Saber N."/>
            <person name="Kharbatia N.M."/>
            <person name="Rupper R.R."/>
            <person name="Sharp A.R."/>
            <person name="Dally N."/>
            <person name="Boughton B.A."/>
            <person name="Woo Y.H."/>
            <person name="Gao G."/>
            <person name="Schijlen E.G.W.M."/>
            <person name="Guo X."/>
            <person name="Momin A.A."/>
            <person name="Negrao S."/>
            <person name="Al-Babili S."/>
            <person name="Gehring C."/>
            <person name="Roessner U."/>
            <person name="Jung C."/>
            <person name="Murphy K."/>
            <person name="Arold S.T."/>
            <person name="Gojobori T."/>
            <person name="van der Linden C.G."/>
            <person name="van Loo E.N."/>
            <person name="Jellen E.N."/>
            <person name="Maughan P.J."/>
            <person name="Tester M."/>
        </authorList>
    </citation>
    <scope>NUCLEOTIDE SEQUENCE [LARGE SCALE GENOMIC DNA]</scope>
    <source>
        <strain evidence="3">cv. PI 614886</strain>
    </source>
</reference>
<keyword evidence="1" id="KW-0175">Coiled coil</keyword>
<keyword evidence="4" id="KW-1185">Reference proteome</keyword>
<sequence length="294" mass="32832">MDESSASGGGRGKNKRFWTAREDKVLVEALSELVVDPHWKCENGFRSNYMVRLEEIIGKALPGCGLKAMPHIDSRLKTLGAKFRAISTMLNSSGFVWDDSKKMVSVDRAVYDEFCKKNPSCKNLYGVSFPHFHELMNVYGKDYATGKPAEDFVEAINNLQTVAPPHRFYSIQVMMRELLVVKEKGGAGSNELASLQAFMKDMNVHLSTMANVMARIDDREQRADEREQNLVEKSEQVLEELLSFNLEGVTAQVFEVTNILTAQSNKLMVFSKCPDAIKSAYVKSLLRGSGNGDA</sequence>